<dbReference type="AlphaFoldDB" id="A0A421DL62"/>
<protein>
    <submittedName>
        <fullName evidence="1">Uncharacterized protein</fullName>
    </submittedName>
</protein>
<evidence type="ECO:0000313" key="2">
    <source>
        <dbReference type="Proteomes" id="UP000285648"/>
    </source>
</evidence>
<organism evidence="1 2">
    <name type="scientific">Brenneria alni</name>
    <dbReference type="NCBI Taxonomy" id="71656"/>
    <lineage>
        <taxon>Bacteria</taxon>
        <taxon>Pseudomonadati</taxon>
        <taxon>Pseudomonadota</taxon>
        <taxon>Gammaproteobacteria</taxon>
        <taxon>Enterobacterales</taxon>
        <taxon>Pectobacteriaceae</taxon>
        <taxon>Brenneria</taxon>
    </lineage>
</organism>
<comment type="caution">
    <text evidence="1">The sequence shown here is derived from an EMBL/GenBank/DDBJ whole genome shotgun (WGS) entry which is preliminary data.</text>
</comment>
<reference evidence="1 2" key="1">
    <citation type="submission" date="2016-09" db="EMBL/GenBank/DDBJ databases">
        <authorList>
            <person name="Doonan J."/>
            <person name="Pachebat J.A."/>
            <person name="Golyshin P.N."/>
            <person name="Denman S."/>
            <person name="Mcdonald J.E."/>
        </authorList>
    </citation>
    <scope>NUCLEOTIDE SEQUENCE [LARGE SCALE GENOMIC DNA]</scope>
    <source>
        <strain evidence="1 2">NCPPB 3934</strain>
    </source>
</reference>
<sequence length="87" mass="10078">MVRQDGSTCLQLWHANGPRTVIEGDALQIATSTTLCRDITLRGYCQWLQQWVRSYFSEKDGYRLLLAASLNEVEHYPSLKVLYSRRV</sequence>
<dbReference type="RefSeq" id="WP_147437167.1">
    <property type="nucleotide sequence ID" value="NZ_MJLZ01000039.1"/>
</dbReference>
<dbReference type="Proteomes" id="UP000285648">
    <property type="component" value="Unassembled WGS sequence"/>
</dbReference>
<proteinExistence type="predicted"/>
<gene>
    <name evidence="1" type="ORF">BIY29_15140</name>
</gene>
<dbReference type="EMBL" id="MJLZ01000039">
    <property type="protein sequence ID" value="RLM20595.1"/>
    <property type="molecule type" value="Genomic_DNA"/>
</dbReference>
<keyword evidence="2" id="KW-1185">Reference proteome</keyword>
<accession>A0A421DL62</accession>
<dbReference type="OrthoDB" id="6614004at2"/>
<name>A0A421DL62_9GAMM</name>
<evidence type="ECO:0000313" key="1">
    <source>
        <dbReference type="EMBL" id="RLM20595.1"/>
    </source>
</evidence>